<dbReference type="Proteomes" id="UP001152049">
    <property type="component" value="Unassembled WGS sequence"/>
</dbReference>
<feature type="transmembrane region" description="Helical" evidence="5">
    <location>
        <begin position="42"/>
        <end position="62"/>
    </location>
</feature>
<comment type="caution">
    <text evidence="6">The sequence shown here is derived from an EMBL/GenBank/DDBJ whole genome shotgun (WGS) entry which is preliminary data.</text>
</comment>
<accession>A0A9W8SAC8</accession>
<protein>
    <submittedName>
        <fullName evidence="6">Uncharacterized protein</fullName>
    </submittedName>
</protein>
<name>A0A9W8SAC8_9HYPO</name>
<keyword evidence="7" id="KW-1185">Reference proteome</keyword>
<dbReference type="GO" id="GO:0016020">
    <property type="term" value="C:membrane"/>
    <property type="evidence" value="ECO:0007669"/>
    <property type="project" value="UniProtKB-SubCell"/>
</dbReference>
<feature type="transmembrane region" description="Helical" evidence="5">
    <location>
        <begin position="192"/>
        <end position="214"/>
    </location>
</feature>
<keyword evidence="4 5" id="KW-0472">Membrane</keyword>
<feature type="transmembrane region" description="Helical" evidence="5">
    <location>
        <begin position="116"/>
        <end position="138"/>
    </location>
</feature>
<feature type="transmembrane region" description="Helical" evidence="5">
    <location>
        <begin position="74"/>
        <end position="96"/>
    </location>
</feature>
<dbReference type="InterPro" id="IPR007568">
    <property type="entry name" value="RTA1"/>
</dbReference>
<keyword evidence="2 5" id="KW-0812">Transmembrane</keyword>
<dbReference type="PANTHER" id="PTHR31465">
    <property type="entry name" value="PROTEIN RTA1-RELATED"/>
    <property type="match status" value="1"/>
</dbReference>
<evidence type="ECO:0000256" key="2">
    <source>
        <dbReference type="ARBA" id="ARBA00022692"/>
    </source>
</evidence>
<feature type="transmembrane region" description="Helical" evidence="5">
    <location>
        <begin position="158"/>
        <end position="180"/>
    </location>
</feature>
<evidence type="ECO:0000256" key="3">
    <source>
        <dbReference type="ARBA" id="ARBA00022989"/>
    </source>
</evidence>
<keyword evidence="3 5" id="KW-1133">Transmembrane helix</keyword>
<feature type="transmembrane region" description="Helical" evidence="5">
    <location>
        <begin position="15"/>
        <end position="35"/>
    </location>
</feature>
<dbReference type="EMBL" id="JAOQAZ010000004">
    <property type="protein sequence ID" value="KAJ4267135.1"/>
    <property type="molecule type" value="Genomic_DNA"/>
</dbReference>
<dbReference type="Pfam" id="PF04479">
    <property type="entry name" value="RTA1"/>
    <property type="match status" value="1"/>
</dbReference>
<dbReference type="PANTHER" id="PTHR31465:SF27">
    <property type="entry name" value="DOMAIN PROTEIN, PUTATIVE (AFU_ORTHOLOGUE AFUA_3G01030)-RELATED"/>
    <property type="match status" value="1"/>
</dbReference>
<reference evidence="6" key="1">
    <citation type="submission" date="2022-09" db="EMBL/GenBank/DDBJ databases">
        <title>Fusarium specimens isolated from Avocado Roots.</title>
        <authorList>
            <person name="Stajich J."/>
            <person name="Roper C."/>
            <person name="Heimlech-Rivalta G."/>
        </authorList>
    </citation>
    <scope>NUCLEOTIDE SEQUENCE</scope>
    <source>
        <strain evidence="6">CF00136</strain>
    </source>
</reference>
<dbReference type="AlphaFoldDB" id="A0A9W8SAC8"/>
<proteinExistence type="predicted"/>
<sequence>MASDENLYGTYKPSMAAAIAACAIFIILTTAQAWRVYKTRRWFGLTIIIGGLFEVIGLGSRAQSTDDVSAKGPYIIQTLLILLAPIWFAASIYMFLGRLINASGHSYLSPIRTNWLSKIFVTGDILCFLVQGAGAGMLVNAESKSAQTNGKNIVLGGLGLQVVIFLIFIVCAVIFHIRIVSKDLLKAINPRLELVPMMVVLYICSVLVMFRNIFRLIEYEQGKDGYLQSHEWPAYVLDVFFMAVIMFLTLGWYGADLRNEKSSYALHDVPDSADNV</sequence>
<evidence type="ECO:0000313" key="7">
    <source>
        <dbReference type="Proteomes" id="UP001152049"/>
    </source>
</evidence>
<organism evidence="6 7">
    <name type="scientific">Fusarium torreyae</name>
    <dbReference type="NCBI Taxonomy" id="1237075"/>
    <lineage>
        <taxon>Eukaryota</taxon>
        <taxon>Fungi</taxon>
        <taxon>Dikarya</taxon>
        <taxon>Ascomycota</taxon>
        <taxon>Pezizomycotina</taxon>
        <taxon>Sordariomycetes</taxon>
        <taxon>Hypocreomycetidae</taxon>
        <taxon>Hypocreales</taxon>
        <taxon>Nectriaceae</taxon>
        <taxon>Fusarium</taxon>
    </lineage>
</organism>
<feature type="transmembrane region" description="Helical" evidence="5">
    <location>
        <begin position="234"/>
        <end position="255"/>
    </location>
</feature>
<evidence type="ECO:0000313" key="6">
    <source>
        <dbReference type="EMBL" id="KAJ4267135.1"/>
    </source>
</evidence>
<evidence type="ECO:0000256" key="1">
    <source>
        <dbReference type="ARBA" id="ARBA00004141"/>
    </source>
</evidence>
<dbReference type="OrthoDB" id="3358017at2759"/>
<comment type="subcellular location">
    <subcellularLocation>
        <location evidence="1">Membrane</location>
        <topology evidence="1">Multi-pass membrane protein</topology>
    </subcellularLocation>
</comment>
<evidence type="ECO:0000256" key="4">
    <source>
        <dbReference type="ARBA" id="ARBA00023136"/>
    </source>
</evidence>
<evidence type="ECO:0000256" key="5">
    <source>
        <dbReference type="SAM" id="Phobius"/>
    </source>
</evidence>
<gene>
    <name evidence="6" type="ORF">NW762_003234</name>
</gene>